<keyword evidence="1" id="KW-0812">Transmembrane</keyword>
<comment type="caution">
    <text evidence="2">The sequence shown here is derived from an EMBL/GenBank/DDBJ whole genome shotgun (WGS) entry which is preliminary data.</text>
</comment>
<feature type="transmembrane region" description="Helical" evidence="1">
    <location>
        <begin position="118"/>
        <end position="141"/>
    </location>
</feature>
<feature type="transmembrane region" description="Helical" evidence="1">
    <location>
        <begin position="182"/>
        <end position="199"/>
    </location>
</feature>
<feature type="transmembrane region" description="Helical" evidence="1">
    <location>
        <begin position="20"/>
        <end position="47"/>
    </location>
</feature>
<feature type="transmembrane region" description="Helical" evidence="1">
    <location>
        <begin position="205"/>
        <end position="221"/>
    </location>
</feature>
<accession>A0ABS4K9T2</accession>
<keyword evidence="3" id="KW-1185">Reference proteome</keyword>
<evidence type="ECO:0000313" key="2">
    <source>
        <dbReference type="EMBL" id="MBP2023941.1"/>
    </source>
</evidence>
<dbReference type="Proteomes" id="UP001519308">
    <property type="component" value="Unassembled WGS sequence"/>
</dbReference>
<proteinExistence type="predicted"/>
<dbReference type="RefSeq" id="WP_021282730.1">
    <property type="nucleotide sequence ID" value="NZ_JAGGLL010000042.1"/>
</dbReference>
<dbReference type="EMBL" id="JAGGLL010000042">
    <property type="protein sequence ID" value="MBP2023941.1"/>
    <property type="molecule type" value="Genomic_DNA"/>
</dbReference>
<keyword evidence="1" id="KW-1133">Transmembrane helix</keyword>
<feature type="transmembrane region" description="Helical" evidence="1">
    <location>
        <begin position="67"/>
        <end position="87"/>
    </location>
</feature>
<keyword evidence="1" id="KW-0472">Membrane</keyword>
<feature type="transmembrane region" description="Helical" evidence="1">
    <location>
        <begin position="153"/>
        <end position="175"/>
    </location>
</feature>
<evidence type="ECO:0000256" key="1">
    <source>
        <dbReference type="SAM" id="Phobius"/>
    </source>
</evidence>
<protein>
    <submittedName>
        <fullName evidence="2">Uncharacterized protein</fullName>
    </submittedName>
</protein>
<sequence>MTKEEKYSYFESYNNQIHTIGRVGLILFIALLIGIPFMMATILGVVVDMKSIGEGLLKILPIYLPSSIVEFLIYVPMLGAGGGYLAFITGNLANLKIPCAATAREIANTKAGTPENEIISTLSIAISSLVTIVVIILGVMLLAPLQPILENPILIPAFNNVVPALFGALGFKYIYKSFKISILPVVIMTALYVLLPSLIKQNSLMIIPAGAIAIAVGFILYKNNKLNLK</sequence>
<organism evidence="2 3">
    <name type="scientific">Clostridium punense</name>
    <dbReference type="NCBI Taxonomy" id="1054297"/>
    <lineage>
        <taxon>Bacteria</taxon>
        <taxon>Bacillati</taxon>
        <taxon>Bacillota</taxon>
        <taxon>Clostridia</taxon>
        <taxon>Eubacteriales</taxon>
        <taxon>Clostridiaceae</taxon>
        <taxon>Clostridium</taxon>
    </lineage>
</organism>
<name>A0ABS4K9T2_9CLOT</name>
<evidence type="ECO:0000313" key="3">
    <source>
        <dbReference type="Proteomes" id="UP001519308"/>
    </source>
</evidence>
<gene>
    <name evidence="2" type="ORF">J2Z44_003786</name>
</gene>
<reference evidence="2 3" key="1">
    <citation type="submission" date="2021-03" db="EMBL/GenBank/DDBJ databases">
        <title>Genomic Encyclopedia of Type Strains, Phase IV (KMG-IV): sequencing the most valuable type-strain genomes for metagenomic binning, comparative biology and taxonomic classification.</title>
        <authorList>
            <person name="Goeker M."/>
        </authorList>
    </citation>
    <scope>NUCLEOTIDE SEQUENCE [LARGE SCALE GENOMIC DNA]</scope>
    <source>
        <strain evidence="2 3">DSM 28650</strain>
    </source>
</reference>